<evidence type="ECO:0000313" key="7">
    <source>
        <dbReference type="EMBL" id="GKV46867.1"/>
    </source>
</evidence>
<dbReference type="Pfam" id="PF18052">
    <property type="entry name" value="Rx_N"/>
    <property type="match status" value="1"/>
</dbReference>
<reference evidence="7 8" key="1">
    <citation type="journal article" date="2021" name="Commun. Biol.">
        <title>The genome of Shorea leprosula (Dipterocarpaceae) highlights the ecological relevance of drought in aseasonal tropical rainforests.</title>
        <authorList>
            <person name="Ng K.K.S."/>
            <person name="Kobayashi M.J."/>
            <person name="Fawcett J.A."/>
            <person name="Hatakeyama M."/>
            <person name="Paape T."/>
            <person name="Ng C.H."/>
            <person name="Ang C.C."/>
            <person name="Tnah L.H."/>
            <person name="Lee C.T."/>
            <person name="Nishiyama T."/>
            <person name="Sese J."/>
            <person name="O'Brien M.J."/>
            <person name="Copetti D."/>
            <person name="Mohd Noor M.I."/>
            <person name="Ong R.C."/>
            <person name="Putra M."/>
            <person name="Sireger I.Z."/>
            <person name="Indrioko S."/>
            <person name="Kosugi Y."/>
            <person name="Izuno A."/>
            <person name="Isagi Y."/>
            <person name="Lee S.L."/>
            <person name="Shimizu K.K."/>
        </authorList>
    </citation>
    <scope>NUCLEOTIDE SEQUENCE [LARGE SCALE GENOMIC DNA]</scope>
    <source>
        <strain evidence="7">214</strain>
    </source>
</reference>
<evidence type="ECO:0000259" key="4">
    <source>
        <dbReference type="Pfam" id="PF00931"/>
    </source>
</evidence>
<dbReference type="InterPro" id="IPR032675">
    <property type="entry name" value="LRR_dom_sf"/>
</dbReference>
<accession>A0AAV5ME39</accession>
<dbReference type="Pfam" id="PF00931">
    <property type="entry name" value="NB-ARC"/>
    <property type="match status" value="1"/>
</dbReference>
<organism evidence="7 8">
    <name type="scientific">Rubroshorea leprosula</name>
    <dbReference type="NCBI Taxonomy" id="152421"/>
    <lineage>
        <taxon>Eukaryota</taxon>
        <taxon>Viridiplantae</taxon>
        <taxon>Streptophyta</taxon>
        <taxon>Embryophyta</taxon>
        <taxon>Tracheophyta</taxon>
        <taxon>Spermatophyta</taxon>
        <taxon>Magnoliopsida</taxon>
        <taxon>eudicotyledons</taxon>
        <taxon>Gunneridae</taxon>
        <taxon>Pentapetalae</taxon>
        <taxon>rosids</taxon>
        <taxon>malvids</taxon>
        <taxon>Malvales</taxon>
        <taxon>Dipterocarpaceae</taxon>
        <taxon>Rubroshorea</taxon>
    </lineage>
</organism>
<dbReference type="Proteomes" id="UP001054252">
    <property type="component" value="Unassembled WGS sequence"/>
</dbReference>
<dbReference type="Gene3D" id="1.10.10.10">
    <property type="entry name" value="Winged helix-like DNA-binding domain superfamily/Winged helix DNA-binding domain"/>
    <property type="match status" value="1"/>
</dbReference>
<name>A0AAV5ME39_9ROSI</name>
<dbReference type="GO" id="GO:0043531">
    <property type="term" value="F:ADP binding"/>
    <property type="evidence" value="ECO:0007669"/>
    <property type="project" value="InterPro"/>
</dbReference>
<dbReference type="InterPro" id="IPR044974">
    <property type="entry name" value="Disease_R_plants"/>
</dbReference>
<keyword evidence="8" id="KW-1185">Reference proteome</keyword>
<dbReference type="PANTHER" id="PTHR23155">
    <property type="entry name" value="DISEASE RESISTANCE PROTEIN RP"/>
    <property type="match status" value="1"/>
</dbReference>
<dbReference type="FunFam" id="1.10.10.10:FF:000322">
    <property type="entry name" value="Probable disease resistance protein At1g63360"/>
    <property type="match status" value="1"/>
</dbReference>
<dbReference type="Gene3D" id="1.10.8.430">
    <property type="entry name" value="Helical domain of apoptotic protease-activating factors"/>
    <property type="match status" value="1"/>
</dbReference>
<evidence type="ECO:0000256" key="3">
    <source>
        <dbReference type="ARBA" id="ARBA00022821"/>
    </source>
</evidence>
<dbReference type="EMBL" id="BPVZ01000217">
    <property type="protein sequence ID" value="GKV46867.1"/>
    <property type="molecule type" value="Genomic_DNA"/>
</dbReference>
<dbReference type="PRINTS" id="PR00364">
    <property type="entry name" value="DISEASERSIST"/>
</dbReference>
<keyword evidence="1" id="KW-0677">Repeat</keyword>
<feature type="domain" description="NB-ARC" evidence="4">
    <location>
        <begin position="168"/>
        <end position="335"/>
    </location>
</feature>
<evidence type="ECO:0000256" key="2">
    <source>
        <dbReference type="ARBA" id="ARBA00022741"/>
    </source>
</evidence>
<evidence type="ECO:0000259" key="6">
    <source>
        <dbReference type="Pfam" id="PF23559"/>
    </source>
</evidence>
<dbReference type="InterPro" id="IPR058922">
    <property type="entry name" value="WHD_DRP"/>
</dbReference>
<gene>
    <name evidence="7" type="ORF">SLEP1_g53829</name>
</gene>
<comment type="caution">
    <text evidence="7">The sequence shown here is derived from an EMBL/GenBank/DDBJ whole genome shotgun (WGS) entry which is preliminary data.</text>
</comment>
<dbReference type="SUPFAM" id="SSF52540">
    <property type="entry name" value="P-loop containing nucleoside triphosphate hydrolases"/>
    <property type="match status" value="1"/>
</dbReference>
<dbReference type="InterPro" id="IPR027417">
    <property type="entry name" value="P-loop_NTPase"/>
</dbReference>
<keyword evidence="3" id="KW-0611">Plant defense</keyword>
<dbReference type="InterPro" id="IPR042197">
    <property type="entry name" value="Apaf_helical"/>
</dbReference>
<keyword evidence="2" id="KW-0547">Nucleotide-binding</keyword>
<feature type="domain" description="Disease resistance N-terminal" evidence="5">
    <location>
        <begin position="35"/>
        <end position="102"/>
    </location>
</feature>
<dbReference type="InterPro" id="IPR041118">
    <property type="entry name" value="Rx_N"/>
</dbReference>
<dbReference type="Gene3D" id="3.80.10.10">
    <property type="entry name" value="Ribonuclease Inhibitor"/>
    <property type="match status" value="1"/>
</dbReference>
<dbReference type="Gene3D" id="1.20.5.4130">
    <property type="match status" value="1"/>
</dbReference>
<dbReference type="GO" id="GO:0098542">
    <property type="term" value="P:defense response to other organism"/>
    <property type="evidence" value="ECO:0007669"/>
    <property type="project" value="TreeGrafter"/>
</dbReference>
<dbReference type="Pfam" id="PF23559">
    <property type="entry name" value="WHD_DRP"/>
    <property type="match status" value="1"/>
</dbReference>
<dbReference type="AlphaFoldDB" id="A0AAV5ME39"/>
<dbReference type="InterPro" id="IPR002182">
    <property type="entry name" value="NB-ARC"/>
</dbReference>
<proteinExistence type="predicted"/>
<protein>
    <submittedName>
        <fullName evidence="7">Uncharacterized protein</fullName>
    </submittedName>
</protein>
<sequence length="644" mass="73901">MTEVAFTLLVVPVIEDLLYRFTAPLDTRVRQLWNSGDLKKELKKLKEWPLLMKSVLEKADKMENDETTRSWLQRLQDAAEDLRDLLAEDAYGGHRHKGRIPSQVKKEVRNLFFPSKSMLSKIKEVNESFDRIVLQSKCIRPTKDNQNREADESSYDSEVLQRDADVSKIERLLDELSPGHQLSGLSIVGMPGVGKTALAGSIYVRARKNDQYNLVAWVPLHKDFNEGMMLGQMLEYLDRRAGGMTNIGAIRCHLETELENKKILVIFDGVWNEDAQSLKLFISKLPKWFKTTTISVVITTSDKEVASTMEEIPLQKHELQKLSDDDCWLIMDNVIRSSNGTPIEDPQLLLIGIDIAKQCGGLPLVAAVFGKHLGAHIGVDEWSAIRDNKAWHAPHRLEILFHLKKSYDHLPPLLKRCFSFCSIFPKNCNIRRDELVQHWMANGFLSQSNDRKSDEEEDVGNRYINELVSNYLLEDVDMDECGNIKFCKMHNEVHNLALLSAKYETYIWPDTHPVEESVRHMRVESHENLHTVPKGVARRLRSLFSDVDVLHMMPKKSRSLQSLKLAAADANELKSSLGRLKYYMRYLDISGSAIKRLPKSVTKLYHLQTLRFTGCKSLEKLPRGIENLVNLRHIYFDERKGSEN</sequence>
<dbReference type="InterPro" id="IPR036388">
    <property type="entry name" value="WH-like_DNA-bd_sf"/>
</dbReference>
<dbReference type="SUPFAM" id="SSF52058">
    <property type="entry name" value="L domain-like"/>
    <property type="match status" value="1"/>
</dbReference>
<evidence type="ECO:0000313" key="8">
    <source>
        <dbReference type="Proteomes" id="UP001054252"/>
    </source>
</evidence>
<dbReference type="Gene3D" id="3.40.50.300">
    <property type="entry name" value="P-loop containing nucleotide triphosphate hydrolases"/>
    <property type="match status" value="1"/>
</dbReference>
<dbReference type="PANTHER" id="PTHR23155:SF1139">
    <property type="entry name" value="CC-NBS-LRR RESISTANCE PROTEIN"/>
    <property type="match status" value="1"/>
</dbReference>
<evidence type="ECO:0000256" key="1">
    <source>
        <dbReference type="ARBA" id="ARBA00022737"/>
    </source>
</evidence>
<feature type="domain" description="Disease resistance protein winged helix" evidence="6">
    <location>
        <begin position="423"/>
        <end position="497"/>
    </location>
</feature>
<evidence type="ECO:0000259" key="5">
    <source>
        <dbReference type="Pfam" id="PF18052"/>
    </source>
</evidence>